<dbReference type="AlphaFoldDB" id="A0A8H3LA97"/>
<organism evidence="1 2">
    <name type="scientific">Rhizophagus clarus</name>
    <dbReference type="NCBI Taxonomy" id="94130"/>
    <lineage>
        <taxon>Eukaryota</taxon>
        <taxon>Fungi</taxon>
        <taxon>Fungi incertae sedis</taxon>
        <taxon>Mucoromycota</taxon>
        <taxon>Glomeromycotina</taxon>
        <taxon>Glomeromycetes</taxon>
        <taxon>Glomerales</taxon>
        <taxon>Glomeraceae</taxon>
        <taxon>Rhizophagus</taxon>
    </lineage>
</organism>
<protein>
    <submittedName>
        <fullName evidence="1">Uncharacterized protein</fullName>
    </submittedName>
</protein>
<dbReference type="EMBL" id="BLAL01000058">
    <property type="protein sequence ID" value="GES81961.1"/>
    <property type="molecule type" value="Genomic_DNA"/>
</dbReference>
<proteinExistence type="predicted"/>
<dbReference type="OrthoDB" id="2440769at2759"/>
<sequence length="149" mass="17026">MHITEGNENSEILPGYRCHSGSKFSDIETAPSYAMTSLYQRIFSDSKAKFSGPFVLGWDNKEFLEVSLKDVHFQAFAIRINGKILVYITNISVGEQKNTIENYTASFIGEYNRKRALFVQIIQSENYKISIYQKDNEPIIFFGSTPTET</sequence>
<evidence type="ECO:0000313" key="2">
    <source>
        <dbReference type="Proteomes" id="UP000615446"/>
    </source>
</evidence>
<reference evidence="1" key="1">
    <citation type="submission" date="2019-10" db="EMBL/GenBank/DDBJ databases">
        <title>Conservation and host-specific expression of non-tandemly repeated heterogenous ribosome RNA gene in arbuscular mycorrhizal fungi.</title>
        <authorList>
            <person name="Maeda T."/>
            <person name="Kobayashi Y."/>
            <person name="Nakagawa T."/>
            <person name="Ezawa T."/>
            <person name="Yamaguchi K."/>
            <person name="Bino T."/>
            <person name="Nishimoto Y."/>
            <person name="Shigenobu S."/>
            <person name="Kawaguchi M."/>
        </authorList>
    </citation>
    <scope>NUCLEOTIDE SEQUENCE</scope>
    <source>
        <strain evidence="1">HR1</strain>
    </source>
</reference>
<evidence type="ECO:0000313" key="1">
    <source>
        <dbReference type="EMBL" id="GES81961.1"/>
    </source>
</evidence>
<name>A0A8H3LA97_9GLOM</name>
<comment type="caution">
    <text evidence="1">The sequence shown here is derived from an EMBL/GenBank/DDBJ whole genome shotgun (WGS) entry which is preliminary data.</text>
</comment>
<gene>
    <name evidence="1" type="ORF">RCL2_000919300</name>
</gene>
<accession>A0A8H3LA97</accession>
<dbReference type="Proteomes" id="UP000615446">
    <property type="component" value="Unassembled WGS sequence"/>
</dbReference>